<evidence type="ECO:0000256" key="1">
    <source>
        <dbReference type="ARBA" id="ARBA00022490"/>
    </source>
</evidence>
<dbReference type="NCBIfam" id="NF002345">
    <property type="entry name" value="PRK01305.2-2"/>
    <property type="match status" value="1"/>
</dbReference>
<keyword evidence="2 4" id="KW-0808">Transferase</keyword>
<dbReference type="OrthoDB" id="9782022at2"/>
<comment type="subcellular location">
    <subcellularLocation>
        <location evidence="4">Cytoplasm</location>
    </subcellularLocation>
</comment>
<dbReference type="GO" id="GO:0071596">
    <property type="term" value="P:ubiquitin-dependent protein catabolic process via the N-end rule pathway"/>
    <property type="evidence" value="ECO:0007669"/>
    <property type="project" value="InterPro"/>
</dbReference>
<dbReference type="InterPro" id="IPR030700">
    <property type="entry name" value="N-end_Aminoacyl_Trfase"/>
</dbReference>
<dbReference type="AlphaFoldDB" id="A0A3N2DY12"/>
<comment type="catalytic activity">
    <reaction evidence="4">
        <text>N-terminal L-aspartyl-[protein] + L-leucyl-tRNA(Leu) = N-terminal L-leucyl-L-aspartyl-[protein] + tRNA(Leu) + H(+)</text>
        <dbReference type="Rhea" id="RHEA:50420"/>
        <dbReference type="Rhea" id="RHEA-COMP:9613"/>
        <dbReference type="Rhea" id="RHEA-COMP:9622"/>
        <dbReference type="Rhea" id="RHEA-COMP:12669"/>
        <dbReference type="Rhea" id="RHEA-COMP:12674"/>
        <dbReference type="ChEBI" id="CHEBI:15378"/>
        <dbReference type="ChEBI" id="CHEBI:64720"/>
        <dbReference type="ChEBI" id="CHEBI:78442"/>
        <dbReference type="ChEBI" id="CHEBI:78494"/>
        <dbReference type="ChEBI" id="CHEBI:133042"/>
        <dbReference type="EC" id="2.3.2.29"/>
    </reaction>
</comment>
<dbReference type="PANTHER" id="PTHR21367">
    <property type="entry name" value="ARGININE-TRNA-PROTEIN TRANSFERASE 1"/>
    <property type="match status" value="1"/>
</dbReference>
<dbReference type="Pfam" id="PF04376">
    <property type="entry name" value="ATE_N"/>
    <property type="match status" value="1"/>
</dbReference>
<evidence type="ECO:0000256" key="4">
    <source>
        <dbReference type="HAMAP-Rule" id="MF_00689"/>
    </source>
</evidence>
<dbReference type="InterPro" id="IPR007472">
    <property type="entry name" value="N-end_Aminoacyl_Trfase_C"/>
</dbReference>
<feature type="domain" description="N-end aminoacyl transferase N-terminal" evidence="5">
    <location>
        <begin position="12"/>
        <end position="82"/>
    </location>
</feature>
<dbReference type="Gene3D" id="3.40.630.30">
    <property type="match status" value="1"/>
</dbReference>
<dbReference type="HAMAP" id="MF_00689">
    <property type="entry name" value="Bpt"/>
    <property type="match status" value="1"/>
</dbReference>
<evidence type="ECO:0000259" key="6">
    <source>
        <dbReference type="Pfam" id="PF04377"/>
    </source>
</evidence>
<dbReference type="SUPFAM" id="SSF55729">
    <property type="entry name" value="Acyl-CoA N-acyltransferases (Nat)"/>
    <property type="match status" value="1"/>
</dbReference>
<feature type="domain" description="N-end rule aminoacyl transferase C-terminal" evidence="6">
    <location>
        <begin position="102"/>
        <end position="223"/>
    </location>
</feature>
<organism evidence="7 8">
    <name type="scientific">Sinobacterium caligoides</name>
    <dbReference type="NCBI Taxonomy" id="933926"/>
    <lineage>
        <taxon>Bacteria</taxon>
        <taxon>Pseudomonadati</taxon>
        <taxon>Pseudomonadota</taxon>
        <taxon>Gammaproteobacteria</taxon>
        <taxon>Cellvibrionales</taxon>
        <taxon>Spongiibacteraceae</taxon>
        <taxon>Sinobacterium</taxon>
    </lineage>
</organism>
<dbReference type="GO" id="GO:0005737">
    <property type="term" value="C:cytoplasm"/>
    <property type="evidence" value="ECO:0007669"/>
    <property type="project" value="UniProtKB-SubCell"/>
</dbReference>
<dbReference type="GO" id="GO:0004057">
    <property type="term" value="F:arginyl-tRNA--protein transferase activity"/>
    <property type="evidence" value="ECO:0007669"/>
    <property type="project" value="InterPro"/>
</dbReference>
<dbReference type="InterPro" id="IPR016181">
    <property type="entry name" value="Acyl_CoA_acyltransferase"/>
</dbReference>
<dbReference type="NCBIfam" id="NF002342">
    <property type="entry name" value="PRK01305.1-3"/>
    <property type="match status" value="1"/>
</dbReference>
<comment type="function">
    <text evidence="4">Functions in the N-end rule pathway of protein degradation where it conjugates Leu from its aminoacyl-tRNA to the N-termini of proteins containing an N-terminal aspartate or glutamate.</text>
</comment>
<dbReference type="GO" id="GO:0008914">
    <property type="term" value="F:leucyl-tRNA--protein transferase activity"/>
    <property type="evidence" value="ECO:0007669"/>
    <property type="project" value="UniProtKB-UniRule"/>
</dbReference>
<dbReference type="PANTHER" id="PTHR21367:SF1">
    <property type="entry name" value="ARGINYL-TRNA--PROTEIN TRANSFERASE 1"/>
    <property type="match status" value="1"/>
</dbReference>
<keyword evidence="3 4" id="KW-0012">Acyltransferase</keyword>
<protein>
    <recommendedName>
        <fullName evidence="4">Aspartate/glutamate leucyltransferase</fullName>
        <ecNumber evidence="4">2.3.2.29</ecNumber>
    </recommendedName>
</protein>
<dbReference type="RefSeq" id="WP_123710554.1">
    <property type="nucleotide sequence ID" value="NZ_RKHR01000003.1"/>
</dbReference>
<evidence type="ECO:0000259" key="5">
    <source>
        <dbReference type="Pfam" id="PF04376"/>
    </source>
</evidence>
<reference evidence="7 8" key="1">
    <citation type="submission" date="2018-11" db="EMBL/GenBank/DDBJ databases">
        <title>Genomic Encyclopedia of Type Strains, Phase IV (KMG-IV): sequencing the most valuable type-strain genomes for metagenomic binning, comparative biology and taxonomic classification.</title>
        <authorList>
            <person name="Goeker M."/>
        </authorList>
    </citation>
    <scope>NUCLEOTIDE SEQUENCE [LARGE SCALE GENOMIC DNA]</scope>
    <source>
        <strain evidence="7 8">DSM 100316</strain>
    </source>
</reference>
<comment type="catalytic activity">
    <reaction evidence="4">
        <text>N-terminal L-glutamyl-[protein] + L-leucyl-tRNA(Leu) = N-terminal L-leucyl-L-glutamyl-[protein] + tRNA(Leu) + H(+)</text>
        <dbReference type="Rhea" id="RHEA:50412"/>
        <dbReference type="Rhea" id="RHEA-COMP:9613"/>
        <dbReference type="Rhea" id="RHEA-COMP:9622"/>
        <dbReference type="Rhea" id="RHEA-COMP:12664"/>
        <dbReference type="Rhea" id="RHEA-COMP:12668"/>
        <dbReference type="ChEBI" id="CHEBI:15378"/>
        <dbReference type="ChEBI" id="CHEBI:64721"/>
        <dbReference type="ChEBI" id="CHEBI:78442"/>
        <dbReference type="ChEBI" id="CHEBI:78494"/>
        <dbReference type="ChEBI" id="CHEBI:133041"/>
        <dbReference type="EC" id="2.3.2.29"/>
    </reaction>
</comment>
<comment type="similarity">
    <text evidence="4">Belongs to the R-transferase family. Bpt subfamily.</text>
</comment>
<gene>
    <name evidence="4" type="primary">bpt</name>
    <name evidence="7" type="ORF">EDC56_0068</name>
</gene>
<comment type="caution">
    <text evidence="7">The sequence shown here is derived from an EMBL/GenBank/DDBJ whole genome shotgun (WGS) entry which is preliminary data.</text>
</comment>
<dbReference type="InterPro" id="IPR017138">
    <property type="entry name" value="Asp_Glu_LeuTrfase"/>
</dbReference>
<dbReference type="InterPro" id="IPR007471">
    <property type="entry name" value="N-end_Aminoacyl_Trfase_N"/>
</dbReference>
<accession>A0A3N2DY12</accession>
<evidence type="ECO:0000313" key="8">
    <source>
        <dbReference type="Proteomes" id="UP000275394"/>
    </source>
</evidence>
<dbReference type="Proteomes" id="UP000275394">
    <property type="component" value="Unassembled WGS sequence"/>
</dbReference>
<sequence>MADLKVYATSPHPCSYLADKEAVTLFLDPNAEVDKSLYSQLSDIGFRRSGDNVYRPHCQNCNECQAARIDVNKFTPTRSQKRVIKQNQDLSIEMIDTINTEECYQLYEQYINQRHADGDMYPASEEQYRSFLSDQWGITRYLAFRLHGELIAIAVIDELKSGLAAVYTFYSPTEQRRSLGSLAVLKQIEAAKNSELQYVYLGYYIEECQKMSYKRHFHPLEVLHDGAWRELITSNV</sequence>
<evidence type="ECO:0000256" key="2">
    <source>
        <dbReference type="ARBA" id="ARBA00022679"/>
    </source>
</evidence>
<dbReference type="NCBIfam" id="NF002346">
    <property type="entry name" value="PRK01305.2-3"/>
    <property type="match status" value="1"/>
</dbReference>
<dbReference type="EC" id="2.3.2.29" evidence="4"/>
<dbReference type="EMBL" id="RKHR01000003">
    <property type="protein sequence ID" value="ROS04562.1"/>
    <property type="molecule type" value="Genomic_DNA"/>
</dbReference>
<evidence type="ECO:0000313" key="7">
    <source>
        <dbReference type="EMBL" id="ROS04562.1"/>
    </source>
</evidence>
<name>A0A3N2DY12_9GAMM</name>
<dbReference type="Pfam" id="PF04377">
    <property type="entry name" value="ATE_C"/>
    <property type="match status" value="1"/>
</dbReference>
<dbReference type="NCBIfam" id="NF002341">
    <property type="entry name" value="PRK01305.1-1"/>
    <property type="match status" value="1"/>
</dbReference>
<evidence type="ECO:0000256" key="3">
    <source>
        <dbReference type="ARBA" id="ARBA00023315"/>
    </source>
</evidence>
<keyword evidence="8" id="KW-1185">Reference proteome</keyword>
<proteinExistence type="inferred from homology"/>
<keyword evidence="1 4" id="KW-0963">Cytoplasm</keyword>
<dbReference type="PIRSF" id="PIRSF037208">
    <property type="entry name" value="ATE_pro_prd"/>
    <property type="match status" value="1"/>
</dbReference>